<dbReference type="EMBL" id="AJWJ01000149">
    <property type="protein sequence ID" value="KAF2074408.1"/>
    <property type="molecule type" value="Genomic_DNA"/>
</dbReference>
<sequence>MKRNTIHRNNNNSKKCKSNNKFRNNSSNNNSNNSRKNISNLPVHEQLFHKVWSNVVLRNEIFRIAGGDDSGLDCDEFSLKKKKKFRDYQRCGS</sequence>
<accession>A0A8J4PUU7</accession>
<feature type="compositionally biased region" description="Low complexity" evidence="1">
    <location>
        <begin position="21"/>
        <end position="39"/>
    </location>
</feature>
<dbReference type="AlphaFoldDB" id="A0A8J4PUU7"/>
<feature type="non-terminal residue" evidence="2">
    <location>
        <position position="93"/>
    </location>
</feature>
<comment type="caution">
    <text evidence="2">The sequence shown here is derived from an EMBL/GenBank/DDBJ whole genome shotgun (WGS) entry which is preliminary data.</text>
</comment>
<protein>
    <submittedName>
        <fullName evidence="2">Uncharacterized protein</fullName>
    </submittedName>
</protein>
<reference evidence="2" key="1">
    <citation type="submission" date="2020-01" db="EMBL/GenBank/DDBJ databases">
        <title>Development of genomics and gene disruption for Polysphondylium violaceum indicates a role for the polyketide synthase stlB in stalk morphogenesis.</title>
        <authorList>
            <person name="Narita B."/>
            <person name="Kawabe Y."/>
            <person name="Kin K."/>
            <person name="Saito T."/>
            <person name="Gibbs R."/>
            <person name="Kuspa A."/>
            <person name="Muzny D."/>
            <person name="Queller D."/>
            <person name="Richards S."/>
            <person name="Strassman J."/>
            <person name="Sucgang R."/>
            <person name="Worley K."/>
            <person name="Schaap P."/>
        </authorList>
    </citation>
    <scope>NUCLEOTIDE SEQUENCE</scope>
    <source>
        <strain evidence="2">QSvi11</strain>
    </source>
</reference>
<evidence type="ECO:0000313" key="3">
    <source>
        <dbReference type="Proteomes" id="UP000695562"/>
    </source>
</evidence>
<proteinExistence type="predicted"/>
<evidence type="ECO:0000313" key="2">
    <source>
        <dbReference type="EMBL" id="KAF2074408.1"/>
    </source>
</evidence>
<keyword evidence="3" id="KW-1185">Reference proteome</keyword>
<name>A0A8J4PUU7_9MYCE</name>
<organism evidence="2 3">
    <name type="scientific">Polysphondylium violaceum</name>
    <dbReference type="NCBI Taxonomy" id="133409"/>
    <lineage>
        <taxon>Eukaryota</taxon>
        <taxon>Amoebozoa</taxon>
        <taxon>Evosea</taxon>
        <taxon>Eumycetozoa</taxon>
        <taxon>Dictyostelia</taxon>
        <taxon>Dictyosteliales</taxon>
        <taxon>Dictyosteliaceae</taxon>
        <taxon>Polysphondylium</taxon>
    </lineage>
</organism>
<evidence type="ECO:0000256" key="1">
    <source>
        <dbReference type="SAM" id="MobiDB-lite"/>
    </source>
</evidence>
<feature type="region of interest" description="Disordered" evidence="1">
    <location>
        <begin position="1"/>
        <end position="39"/>
    </location>
</feature>
<gene>
    <name evidence="2" type="ORF">CYY_004304</name>
</gene>
<dbReference type="Proteomes" id="UP000695562">
    <property type="component" value="Unassembled WGS sequence"/>
</dbReference>